<keyword evidence="3" id="KW-0472">Membrane</keyword>
<dbReference type="NCBIfam" id="TIGR00350">
    <property type="entry name" value="lytR_cpsA_psr"/>
    <property type="match status" value="1"/>
</dbReference>
<accession>A0A1M5ETG9</accession>
<evidence type="ECO:0000313" key="7">
    <source>
        <dbReference type="Proteomes" id="UP000184471"/>
    </source>
</evidence>
<dbReference type="PANTHER" id="PTHR33392:SF6">
    <property type="entry name" value="POLYISOPRENYL-TEICHOIC ACID--PEPTIDOGLYCAN TEICHOIC ACID TRANSFERASE TAGU"/>
    <property type="match status" value="1"/>
</dbReference>
<gene>
    <name evidence="6" type="ORF">SAMN05444351_0928</name>
</gene>
<feature type="region of interest" description="Disordered" evidence="2">
    <location>
        <begin position="1"/>
        <end position="43"/>
    </location>
</feature>
<feature type="transmembrane region" description="Helical" evidence="3">
    <location>
        <begin position="47"/>
        <end position="69"/>
    </location>
</feature>
<feature type="domain" description="LytR/CpsA/Psr regulator C-terminal" evidence="5">
    <location>
        <begin position="401"/>
        <end position="486"/>
    </location>
</feature>
<feature type="domain" description="Cell envelope-related transcriptional attenuator" evidence="4">
    <location>
        <begin position="129"/>
        <end position="298"/>
    </location>
</feature>
<organism evidence="6 7">
    <name type="scientific">Geodermatophilus nigrescens</name>
    <dbReference type="NCBI Taxonomy" id="1070870"/>
    <lineage>
        <taxon>Bacteria</taxon>
        <taxon>Bacillati</taxon>
        <taxon>Actinomycetota</taxon>
        <taxon>Actinomycetes</taxon>
        <taxon>Geodermatophilales</taxon>
        <taxon>Geodermatophilaceae</taxon>
        <taxon>Geodermatophilus</taxon>
    </lineage>
</organism>
<dbReference type="PANTHER" id="PTHR33392">
    <property type="entry name" value="POLYISOPRENYL-TEICHOIC ACID--PEPTIDOGLYCAN TEICHOIC ACID TRANSFERASE TAGU"/>
    <property type="match status" value="1"/>
</dbReference>
<dbReference type="AlphaFoldDB" id="A0A1M5ETG9"/>
<comment type="similarity">
    <text evidence="1">Belongs to the LytR/CpsA/Psr (LCP) family.</text>
</comment>
<dbReference type="Pfam" id="PF13399">
    <property type="entry name" value="LytR_C"/>
    <property type="match status" value="1"/>
</dbReference>
<proteinExistence type="inferred from homology"/>
<dbReference type="Pfam" id="PF03816">
    <property type="entry name" value="LytR_cpsA_psr"/>
    <property type="match status" value="1"/>
</dbReference>
<keyword evidence="3" id="KW-1133">Transmembrane helix</keyword>
<keyword evidence="7" id="KW-1185">Reference proteome</keyword>
<dbReference type="InterPro" id="IPR027381">
    <property type="entry name" value="LytR/CpsA/Psr_C"/>
</dbReference>
<feature type="compositionally biased region" description="Low complexity" evidence="2">
    <location>
        <begin position="29"/>
        <end position="43"/>
    </location>
</feature>
<evidence type="ECO:0000259" key="5">
    <source>
        <dbReference type="Pfam" id="PF13399"/>
    </source>
</evidence>
<evidence type="ECO:0000259" key="4">
    <source>
        <dbReference type="Pfam" id="PF03816"/>
    </source>
</evidence>
<reference evidence="6 7" key="1">
    <citation type="submission" date="2016-11" db="EMBL/GenBank/DDBJ databases">
        <authorList>
            <person name="Jaros S."/>
            <person name="Januszkiewicz K."/>
            <person name="Wedrychowicz H."/>
        </authorList>
    </citation>
    <scope>NUCLEOTIDE SEQUENCE [LARGE SCALE GENOMIC DNA]</scope>
    <source>
        <strain evidence="6 7">DSM 45408</strain>
    </source>
</reference>
<dbReference type="InterPro" id="IPR004474">
    <property type="entry name" value="LytR_CpsA_psr"/>
</dbReference>
<name>A0A1M5ETG9_9ACTN</name>
<dbReference type="Gene3D" id="3.30.70.2390">
    <property type="match status" value="1"/>
</dbReference>
<evidence type="ECO:0000256" key="1">
    <source>
        <dbReference type="ARBA" id="ARBA00006068"/>
    </source>
</evidence>
<dbReference type="STRING" id="1070870.SAMN05444351_0928"/>
<dbReference type="Gene3D" id="3.40.630.190">
    <property type="entry name" value="LCP protein"/>
    <property type="match status" value="1"/>
</dbReference>
<feature type="region of interest" description="Disordered" evidence="2">
    <location>
        <begin position="489"/>
        <end position="517"/>
    </location>
</feature>
<evidence type="ECO:0000313" key="6">
    <source>
        <dbReference type="EMBL" id="SHF82480.1"/>
    </source>
</evidence>
<feature type="compositionally biased region" description="Pro residues" evidence="2">
    <location>
        <begin position="7"/>
        <end position="18"/>
    </location>
</feature>
<sequence length="517" mass="53529">MSDRTPPGDPSGRPLPPRLDPRAGRSARHAAPASPAQPRARSHRGVVVARVVAALLSGVLLAGSGWGWYLGQVAEAGVNRTDAIPDDGNADSGDAPEAMNLLLVGNDSRADLTPEQLAELSAGVDSGVNTDTMILVHLPADGSSASFVSFPRDSYVEIPGYGMDKLNAAYAYGYSGVDESAPLTERQAGGAQLLIQTINELSGLRIDHYAEVDLLGFFELTSVIGGVEVNLCYAVDDSQYSGAVFPAGEQTISGVDALRFVRQRHGVRPDGTDALPRGDLDRIVRQQVFLSGVLRKLLSQDVLLDLGTQRRLVQAASESLTVDQDLDLLDLAAQMQGVTAGSIDFQTVPIENPDARDENGSSIVELADDATLRAFFANLSAEPEAPASDAPAPDPVDPSEVLVAVYNGSGIGGVAASATAALEAAGFPVVSTGNADSSDYDRTVIRHAAGDEALAATLAAQVPGAVTEVADDATAGTVQLILGADFTAIGQPTEPTTPAPAEDADPARTADDTSCIN</sequence>
<dbReference type="OrthoDB" id="5168236at2"/>
<keyword evidence="3" id="KW-0812">Transmembrane</keyword>
<protein>
    <submittedName>
        <fullName evidence="6">Transcriptional attenuator, LytR family</fullName>
    </submittedName>
</protein>
<dbReference type="Proteomes" id="UP000184471">
    <property type="component" value="Unassembled WGS sequence"/>
</dbReference>
<evidence type="ECO:0000256" key="2">
    <source>
        <dbReference type="SAM" id="MobiDB-lite"/>
    </source>
</evidence>
<evidence type="ECO:0000256" key="3">
    <source>
        <dbReference type="SAM" id="Phobius"/>
    </source>
</evidence>
<dbReference type="RefSeq" id="WP_083628274.1">
    <property type="nucleotide sequence ID" value="NZ_FQVX01000001.1"/>
</dbReference>
<dbReference type="EMBL" id="FQVX01000001">
    <property type="protein sequence ID" value="SHF82480.1"/>
    <property type="molecule type" value="Genomic_DNA"/>
</dbReference>
<dbReference type="InterPro" id="IPR050922">
    <property type="entry name" value="LytR/CpsA/Psr_CW_biosynth"/>
</dbReference>
<feature type="compositionally biased region" description="Low complexity" evidence="2">
    <location>
        <begin position="492"/>
        <end position="501"/>
    </location>
</feature>